<dbReference type="GO" id="GO:0016491">
    <property type="term" value="F:oxidoreductase activity"/>
    <property type="evidence" value="ECO:0007669"/>
    <property type="project" value="UniProtKB-KW"/>
</dbReference>
<protein>
    <submittedName>
        <fullName evidence="5">Short chain dehydrogenase reductase</fullName>
    </submittedName>
</protein>
<comment type="caution">
    <text evidence="5">The sequence shown here is derived from an EMBL/GenBank/DDBJ whole genome shotgun (WGS) entry which is preliminary data.</text>
</comment>
<dbReference type="PRINTS" id="PR00081">
    <property type="entry name" value="GDHRDH"/>
</dbReference>
<dbReference type="PRINTS" id="PR00080">
    <property type="entry name" value="SDRFAMILY"/>
</dbReference>
<evidence type="ECO:0000313" key="6">
    <source>
        <dbReference type="Proteomes" id="UP000544095"/>
    </source>
</evidence>
<dbReference type="Gene3D" id="3.40.50.720">
    <property type="entry name" value="NAD(P)-binding Rossmann-like Domain"/>
    <property type="match status" value="1"/>
</dbReference>
<gene>
    <name evidence="5" type="ORF">FPANT_2162</name>
</gene>
<dbReference type="AlphaFoldDB" id="A0A8H5PPE9"/>
<dbReference type="PANTHER" id="PTHR24321">
    <property type="entry name" value="DEHYDROGENASES, SHORT CHAIN"/>
    <property type="match status" value="1"/>
</dbReference>
<dbReference type="SUPFAM" id="SSF51735">
    <property type="entry name" value="NAD(P)-binding Rossmann-fold domains"/>
    <property type="match status" value="1"/>
</dbReference>
<keyword evidence="2" id="KW-0521">NADP</keyword>
<dbReference type="Pfam" id="PF13561">
    <property type="entry name" value="adh_short_C2"/>
    <property type="match status" value="1"/>
</dbReference>
<proteinExistence type="inferred from homology"/>
<evidence type="ECO:0000256" key="4">
    <source>
        <dbReference type="SAM" id="MobiDB-lite"/>
    </source>
</evidence>
<dbReference type="FunFam" id="3.40.50.720:FF:000084">
    <property type="entry name" value="Short-chain dehydrogenase reductase"/>
    <property type="match status" value="1"/>
</dbReference>
<organism evidence="5 6">
    <name type="scientific">Fusarium pseudoanthophilum</name>
    <dbReference type="NCBI Taxonomy" id="48495"/>
    <lineage>
        <taxon>Eukaryota</taxon>
        <taxon>Fungi</taxon>
        <taxon>Dikarya</taxon>
        <taxon>Ascomycota</taxon>
        <taxon>Pezizomycotina</taxon>
        <taxon>Sordariomycetes</taxon>
        <taxon>Hypocreomycetidae</taxon>
        <taxon>Hypocreales</taxon>
        <taxon>Nectriaceae</taxon>
        <taxon>Fusarium</taxon>
        <taxon>Fusarium fujikuroi species complex</taxon>
    </lineage>
</organism>
<sequence>MNSNRQSCPHFPHERARRVRPNLARIRFYSRRLDSKVSTVTEHASGAGPLEPADPGGVTAHQSELGAGGLAICDVNVEGLDKTKELCSQAGTKVIASTVDVRSQQQVQNWIDSTVAEFGRLDGAANIAGIAGGEGSTTCATIEESDWDRMMDVNLKGVMWCMRAQIPHLPRPGGAIVNISSTSGLRGFPHNAAYSSSKFGVIGLTSSVAGEFGTEGIRINSLLPYFPSSEQISPHTNSDNSGPIRTEMFEAGEAKGLFDSEKIRKLTCLGRMGKPDEVAKVLCFLLSDDASYVTGAQWTVDGGYAAC</sequence>
<evidence type="ECO:0000256" key="2">
    <source>
        <dbReference type="ARBA" id="ARBA00022857"/>
    </source>
</evidence>
<dbReference type="CDD" id="cd05233">
    <property type="entry name" value="SDR_c"/>
    <property type="match status" value="1"/>
</dbReference>
<evidence type="ECO:0000313" key="5">
    <source>
        <dbReference type="EMBL" id="KAF5600716.1"/>
    </source>
</evidence>
<dbReference type="InterPro" id="IPR036291">
    <property type="entry name" value="NAD(P)-bd_dom_sf"/>
</dbReference>
<dbReference type="InterPro" id="IPR002347">
    <property type="entry name" value="SDR_fam"/>
</dbReference>
<name>A0A8H5PPE9_9HYPO</name>
<dbReference type="PROSITE" id="PS00061">
    <property type="entry name" value="ADH_SHORT"/>
    <property type="match status" value="1"/>
</dbReference>
<dbReference type="InterPro" id="IPR020904">
    <property type="entry name" value="Sc_DH/Rdtase_CS"/>
</dbReference>
<keyword evidence="6" id="KW-1185">Reference proteome</keyword>
<evidence type="ECO:0000256" key="3">
    <source>
        <dbReference type="ARBA" id="ARBA00023002"/>
    </source>
</evidence>
<dbReference type="EMBL" id="JAAOAR010000086">
    <property type="protein sequence ID" value="KAF5600716.1"/>
    <property type="molecule type" value="Genomic_DNA"/>
</dbReference>
<feature type="region of interest" description="Disordered" evidence="4">
    <location>
        <begin position="39"/>
        <end position="61"/>
    </location>
</feature>
<keyword evidence="3" id="KW-0560">Oxidoreductase</keyword>
<reference evidence="5 6" key="1">
    <citation type="submission" date="2020-05" db="EMBL/GenBank/DDBJ databases">
        <title>Identification and distribution of gene clusters putatively required for synthesis of sphingolipid metabolism inhibitors in phylogenetically diverse species of the filamentous fungus Fusarium.</title>
        <authorList>
            <person name="Kim H.-S."/>
            <person name="Busman M."/>
            <person name="Brown D.W."/>
            <person name="Divon H."/>
            <person name="Uhlig S."/>
            <person name="Proctor R.H."/>
        </authorList>
    </citation>
    <scope>NUCLEOTIDE SEQUENCE [LARGE SCALE GENOMIC DNA]</scope>
    <source>
        <strain evidence="5 6">NRRL 25211</strain>
    </source>
</reference>
<dbReference type="Proteomes" id="UP000544095">
    <property type="component" value="Unassembled WGS sequence"/>
</dbReference>
<evidence type="ECO:0000256" key="1">
    <source>
        <dbReference type="ARBA" id="ARBA00006484"/>
    </source>
</evidence>
<accession>A0A8H5PPE9</accession>
<comment type="similarity">
    <text evidence="1">Belongs to the short-chain dehydrogenases/reductases (SDR) family.</text>
</comment>
<dbReference type="PANTHER" id="PTHR24321:SF8">
    <property type="entry name" value="ESTRADIOL 17-BETA-DEHYDROGENASE 8-RELATED"/>
    <property type="match status" value="1"/>
</dbReference>